<dbReference type="EC" id="1.20.4.2" evidence="3"/>
<dbReference type="PANTHER" id="PTHR43968">
    <property type="match status" value="1"/>
</dbReference>
<dbReference type="InterPro" id="IPR040079">
    <property type="entry name" value="Glutathione_S-Trfase"/>
</dbReference>
<protein>
    <recommendedName>
        <fullName evidence="3">Glutathione S-transferase omega</fullName>
        <shortName evidence="3">GSTO</shortName>
        <ecNumber evidence="3">1.20.4.2</ecNumber>
        <ecNumber evidence="3">1.8.5.1</ecNumber>
        <ecNumber evidence="3">2.5.1.18</ecNumber>
    </recommendedName>
    <alternativeName>
        <fullName evidence="3">Glutathione-dependent dehydroascorbate reductase</fullName>
    </alternativeName>
    <alternativeName>
        <fullName evidence="3">Monomethylarsonic acid reductase</fullName>
    </alternativeName>
</protein>
<dbReference type="PROSITE" id="PS50404">
    <property type="entry name" value="GST_NTER"/>
    <property type="match status" value="1"/>
</dbReference>
<dbReference type="SFLD" id="SFLDG00358">
    <property type="entry name" value="Main_(cytGST)"/>
    <property type="match status" value="1"/>
</dbReference>
<keyword evidence="8" id="KW-1185">Reference proteome</keyword>
<evidence type="ECO:0000256" key="1">
    <source>
        <dbReference type="ARBA" id="ARBA00011067"/>
    </source>
</evidence>
<keyword evidence="4" id="KW-0732">Signal</keyword>
<dbReference type="Gene3D" id="3.40.30.10">
    <property type="entry name" value="Glutaredoxin"/>
    <property type="match status" value="1"/>
</dbReference>
<accession>A0ABR1D310</accession>
<feature type="chain" id="PRO_5045556417" description="Glutathione S-transferase omega" evidence="4">
    <location>
        <begin position="21"/>
        <end position="274"/>
    </location>
</feature>
<dbReference type="InterPro" id="IPR036282">
    <property type="entry name" value="Glutathione-S-Trfase_C_sf"/>
</dbReference>
<dbReference type="EC" id="1.8.5.1" evidence="3"/>
<feature type="domain" description="GST C-terminal" evidence="6">
    <location>
        <begin position="125"/>
        <end position="264"/>
    </location>
</feature>
<keyword evidence="2 3" id="KW-0560">Oxidoreductase</keyword>
<dbReference type="PROSITE" id="PS00195">
    <property type="entry name" value="GLUTAREDOXIN_1"/>
    <property type="match status" value="1"/>
</dbReference>
<evidence type="ECO:0000256" key="4">
    <source>
        <dbReference type="SAM" id="SignalP"/>
    </source>
</evidence>
<dbReference type="EC" id="2.5.1.18" evidence="3"/>
<evidence type="ECO:0000313" key="7">
    <source>
        <dbReference type="EMBL" id="KAK6743801.1"/>
    </source>
</evidence>
<comment type="catalytic activity">
    <reaction evidence="3">
        <text>methylarsonate + 2 glutathione + H(+) = methylarsonous acid + glutathione disulfide + H2O</text>
        <dbReference type="Rhea" id="RHEA:15969"/>
        <dbReference type="ChEBI" id="CHEBI:15377"/>
        <dbReference type="ChEBI" id="CHEBI:15378"/>
        <dbReference type="ChEBI" id="CHEBI:17826"/>
        <dbReference type="ChEBI" id="CHEBI:33409"/>
        <dbReference type="ChEBI" id="CHEBI:57925"/>
        <dbReference type="ChEBI" id="CHEBI:58297"/>
        <dbReference type="EC" id="1.20.4.2"/>
    </reaction>
</comment>
<feature type="signal peptide" evidence="4">
    <location>
        <begin position="1"/>
        <end position="20"/>
    </location>
</feature>
<comment type="caution">
    <text evidence="7">The sequence shown here is derived from an EMBL/GenBank/DDBJ whole genome shotgun (WGS) entry which is preliminary data.</text>
</comment>
<dbReference type="InterPro" id="IPR010987">
    <property type="entry name" value="Glutathione-S-Trfase_C-like"/>
</dbReference>
<dbReference type="Proteomes" id="UP001303046">
    <property type="component" value="Unassembled WGS sequence"/>
</dbReference>
<dbReference type="InterPro" id="IPR050983">
    <property type="entry name" value="GST_Omega/HSP26"/>
</dbReference>
<proteinExistence type="inferred from homology"/>
<evidence type="ECO:0000259" key="6">
    <source>
        <dbReference type="PROSITE" id="PS50405"/>
    </source>
</evidence>
<dbReference type="InterPro" id="IPR005442">
    <property type="entry name" value="GST_omega"/>
</dbReference>
<dbReference type="SUPFAM" id="SSF47616">
    <property type="entry name" value="GST C-terminal domain-like"/>
    <property type="match status" value="1"/>
</dbReference>
<dbReference type="InterPro" id="IPR036249">
    <property type="entry name" value="Thioredoxin-like_sf"/>
</dbReference>
<dbReference type="InterPro" id="IPR004045">
    <property type="entry name" value="Glutathione_S-Trfase_N"/>
</dbReference>
<feature type="domain" description="GST N-terminal" evidence="5">
    <location>
        <begin position="42"/>
        <end position="120"/>
    </location>
</feature>
<comment type="catalytic activity">
    <reaction evidence="3">
        <text>L-dehydroascorbate + 2 glutathione = glutathione disulfide + L-ascorbate</text>
        <dbReference type="Rhea" id="RHEA:24424"/>
        <dbReference type="ChEBI" id="CHEBI:38290"/>
        <dbReference type="ChEBI" id="CHEBI:57925"/>
        <dbReference type="ChEBI" id="CHEBI:58297"/>
        <dbReference type="ChEBI" id="CHEBI:58539"/>
        <dbReference type="EC" id="1.8.5.1"/>
    </reaction>
</comment>
<comment type="catalytic activity">
    <reaction evidence="3">
        <text>RX + glutathione = an S-substituted glutathione + a halide anion + H(+)</text>
        <dbReference type="Rhea" id="RHEA:16437"/>
        <dbReference type="ChEBI" id="CHEBI:15378"/>
        <dbReference type="ChEBI" id="CHEBI:16042"/>
        <dbReference type="ChEBI" id="CHEBI:17792"/>
        <dbReference type="ChEBI" id="CHEBI:57925"/>
        <dbReference type="ChEBI" id="CHEBI:90779"/>
        <dbReference type="EC" id="2.5.1.18"/>
    </reaction>
</comment>
<gene>
    <name evidence="7" type="primary">Necator_chrIII.g11616</name>
    <name evidence="7" type="ORF">RB195_010851</name>
</gene>
<dbReference type="Gene3D" id="1.20.1050.10">
    <property type="match status" value="1"/>
</dbReference>
<evidence type="ECO:0000259" key="5">
    <source>
        <dbReference type="PROSITE" id="PS50404"/>
    </source>
</evidence>
<organism evidence="7 8">
    <name type="scientific">Necator americanus</name>
    <name type="common">Human hookworm</name>
    <dbReference type="NCBI Taxonomy" id="51031"/>
    <lineage>
        <taxon>Eukaryota</taxon>
        <taxon>Metazoa</taxon>
        <taxon>Ecdysozoa</taxon>
        <taxon>Nematoda</taxon>
        <taxon>Chromadorea</taxon>
        <taxon>Rhabditida</taxon>
        <taxon>Rhabditina</taxon>
        <taxon>Rhabditomorpha</taxon>
        <taxon>Strongyloidea</taxon>
        <taxon>Ancylostomatidae</taxon>
        <taxon>Bunostominae</taxon>
        <taxon>Necator</taxon>
    </lineage>
</organism>
<dbReference type="PRINTS" id="PR01625">
    <property type="entry name" value="GSTRNSFRASEO"/>
</dbReference>
<dbReference type="PANTHER" id="PTHR43968:SF6">
    <property type="entry name" value="GLUTATHIONE S-TRANSFERASE OMEGA"/>
    <property type="match status" value="1"/>
</dbReference>
<dbReference type="SFLD" id="SFLDS00019">
    <property type="entry name" value="Glutathione_Transferase_(cytos"/>
    <property type="match status" value="1"/>
</dbReference>
<evidence type="ECO:0000256" key="3">
    <source>
        <dbReference type="RuleBase" id="RU368071"/>
    </source>
</evidence>
<evidence type="ECO:0000256" key="2">
    <source>
        <dbReference type="ARBA" id="ARBA00023002"/>
    </source>
</evidence>
<name>A0ABR1D310_NECAM</name>
<dbReference type="Pfam" id="PF13417">
    <property type="entry name" value="GST_N_3"/>
    <property type="match status" value="1"/>
</dbReference>
<reference evidence="7 8" key="1">
    <citation type="submission" date="2023-08" db="EMBL/GenBank/DDBJ databases">
        <title>A Necator americanus chromosomal reference genome.</title>
        <authorList>
            <person name="Ilik V."/>
            <person name="Petrzelkova K.J."/>
            <person name="Pardy F."/>
            <person name="Fuh T."/>
            <person name="Niatou-Singa F.S."/>
            <person name="Gouil Q."/>
            <person name="Baker L."/>
            <person name="Ritchie M.E."/>
            <person name="Jex A.R."/>
            <person name="Gazzola D."/>
            <person name="Li H."/>
            <person name="Toshio Fujiwara R."/>
            <person name="Zhan B."/>
            <person name="Aroian R.V."/>
            <person name="Pafco B."/>
            <person name="Schwarz E.M."/>
        </authorList>
    </citation>
    <scope>NUCLEOTIDE SEQUENCE [LARGE SCALE GENOMIC DNA]</scope>
    <source>
        <strain evidence="7 8">Aroian</strain>
        <tissue evidence="7">Whole animal</tissue>
    </source>
</reference>
<dbReference type="InterPro" id="IPR011767">
    <property type="entry name" value="GLR_AS"/>
</dbReference>
<dbReference type="Pfam" id="PF13410">
    <property type="entry name" value="GST_C_2"/>
    <property type="match status" value="1"/>
</dbReference>
<keyword evidence="3" id="KW-0808">Transferase</keyword>
<evidence type="ECO:0000313" key="8">
    <source>
        <dbReference type="Proteomes" id="UP001303046"/>
    </source>
</evidence>
<dbReference type="EMBL" id="JAVFWL010000003">
    <property type="protein sequence ID" value="KAK6743801.1"/>
    <property type="molecule type" value="Genomic_DNA"/>
</dbReference>
<sequence length="274" mass="31599">MYEVRVRNALLLCLLPLVVSSEIVGMDTMSLRSGDELKPASLSLRLYVMRFCPWCERVLLYLSRKNLSVEIVNVNLVEKPQFLLQKHPEGKVPVLEHNGKTIIDSALISEYLDWIHPHTSILPSNPYLRAKQRMIASLLEAKLPAAVRAIVEEQKRTSQKPTTTKMLHDALDTAERLLNSSYFSGDDAGFADYMTYPFLERIWIWSHEPGATDLQSDAFPSHAYPKLQQWFANMMRRKEVARIRQPLWRHQLFNRGYIKGKPDFDAGMSPSNHY</sequence>
<comment type="function">
    <text evidence="3">Exhibits glutathione-dependent thiol transferase activity. Has high dehydroascorbate reductase activity and may contribute to the recycling of ascorbic acid. Participates in the biotransformation of inorganic arsenic and reduces monomethylarsonic acid (MMA).</text>
</comment>
<comment type="similarity">
    <text evidence="1 3">Belongs to the GST superfamily. Omega family.</text>
</comment>
<dbReference type="SUPFAM" id="SSF52833">
    <property type="entry name" value="Thioredoxin-like"/>
    <property type="match status" value="1"/>
</dbReference>
<dbReference type="PROSITE" id="PS50405">
    <property type="entry name" value="GST_CTER"/>
    <property type="match status" value="1"/>
</dbReference>